<evidence type="ECO:0000256" key="3">
    <source>
        <dbReference type="ARBA" id="ARBA00022475"/>
    </source>
</evidence>
<dbReference type="GO" id="GO:0005886">
    <property type="term" value="C:plasma membrane"/>
    <property type="evidence" value="ECO:0007669"/>
    <property type="project" value="UniProtKB-SubCell"/>
</dbReference>
<organism evidence="8 9">
    <name type="scientific">Lacihabitans soyangensis</name>
    <dbReference type="NCBI Taxonomy" id="869394"/>
    <lineage>
        <taxon>Bacteria</taxon>
        <taxon>Pseudomonadati</taxon>
        <taxon>Bacteroidota</taxon>
        <taxon>Cytophagia</taxon>
        <taxon>Cytophagales</taxon>
        <taxon>Leadbetterellaceae</taxon>
        <taxon>Lacihabitans</taxon>
    </lineage>
</organism>
<keyword evidence="9" id="KW-1185">Reference proteome</keyword>
<evidence type="ECO:0000256" key="1">
    <source>
        <dbReference type="ARBA" id="ARBA00004162"/>
    </source>
</evidence>
<dbReference type="Pfam" id="PF02472">
    <property type="entry name" value="ExbD"/>
    <property type="match status" value="1"/>
</dbReference>
<dbReference type="PANTHER" id="PTHR30558">
    <property type="entry name" value="EXBD MEMBRANE COMPONENT OF PMF-DRIVEN MACROMOLECULE IMPORT SYSTEM"/>
    <property type="match status" value="1"/>
</dbReference>
<evidence type="ECO:0000256" key="5">
    <source>
        <dbReference type="ARBA" id="ARBA00022989"/>
    </source>
</evidence>
<keyword evidence="3" id="KW-1003">Cell membrane</keyword>
<keyword evidence="6" id="KW-0472">Membrane</keyword>
<evidence type="ECO:0000256" key="4">
    <source>
        <dbReference type="ARBA" id="ARBA00022692"/>
    </source>
</evidence>
<keyword evidence="4 7" id="KW-0812">Transmembrane</keyword>
<comment type="similarity">
    <text evidence="2 7">Belongs to the ExbD/TolR family.</text>
</comment>
<dbReference type="GO" id="GO:0015031">
    <property type="term" value="P:protein transport"/>
    <property type="evidence" value="ECO:0007669"/>
    <property type="project" value="UniProtKB-KW"/>
</dbReference>
<keyword evidence="5" id="KW-1133">Transmembrane helix</keyword>
<dbReference type="InterPro" id="IPR003400">
    <property type="entry name" value="ExbD"/>
</dbReference>
<gene>
    <name evidence="8" type="ORF">EGI31_11010</name>
</gene>
<evidence type="ECO:0000256" key="7">
    <source>
        <dbReference type="RuleBase" id="RU003879"/>
    </source>
</evidence>
<dbReference type="AlphaFoldDB" id="A0AAE3H3X6"/>
<dbReference type="PANTHER" id="PTHR30558:SF3">
    <property type="entry name" value="BIOPOLYMER TRANSPORT PROTEIN EXBD-RELATED"/>
    <property type="match status" value="1"/>
</dbReference>
<dbReference type="EMBL" id="RJUF01000029">
    <property type="protein sequence ID" value="MCP9763486.1"/>
    <property type="molecule type" value="Genomic_DNA"/>
</dbReference>
<evidence type="ECO:0000256" key="6">
    <source>
        <dbReference type="ARBA" id="ARBA00023136"/>
    </source>
</evidence>
<dbReference type="Proteomes" id="UP001204144">
    <property type="component" value="Unassembled WGS sequence"/>
</dbReference>
<comment type="subcellular location">
    <subcellularLocation>
        <location evidence="1">Cell membrane</location>
        <topology evidence="1">Single-pass membrane protein</topology>
    </subcellularLocation>
    <subcellularLocation>
        <location evidence="7">Cell membrane</location>
        <topology evidence="7">Single-pass type II membrane protein</topology>
    </subcellularLocation>
</comment>
<evidence type="ECO:0000313" key="9">
    <source>
        <dbReference type="Proteomes" id="UP001204144"/>
    </source>
</evidence>
<name>A0AAE3H3X6_9BACT</name>
<sequence>MAQVKPKRHGPAMDMTAMCDVAFLLLTFFIMTTTFKSQETVKVVTPSSVSDLIVEEKNIGTISVTNEGKYFFGITEPVERRAFINVLNTKMNLGLTADEQNTFTKIAEVGVGKEGLKSYLNLSNSDREKVKVPGIACDSVNTELVDWVKAYAESNPAGNLAIRGDVKTQYPAVKVLFDELGKAKIYKFRLVTKGE</sequence>
<proteinExistence type="inferred from homology"/>
<protein>
    <submittedName>
        <fullName evidence="8">Biopolymer transporter ExbD</fullName>
    </submittedName>
</protein>
<dbReference type="RefSeq" id="WP_255037267.1">
    <property type="nucleotide sequence ID" value="NZ_RJUF01000029.1"/>
</dbReference>
<comment type="caution">
    <text evidence="8">The sequence shown here is derived from an EMBL/GenBank/DDBJ whole genome shotgun (WGS) entry which is preliminary data.</text>
</comment>
<reference evidence="8 9" key="1">
    <citation type="submission" date="2018-11" db="EMBL/GenBank/DDBJ databases">
        <title>Novel bacteria species description.</title>
        <authorList>
            <person name="Han J.-H."/>
        </authorList>
    </citation>
    <scope>NUCLEOTIDE SEQUENCE [LARGE SCALE GENOMIC DNA]</scope>
    <source>
        <strain evidence="8 9">KCTC23259</strain>
    </source>
</reference>
<keyword evidence="7" id="KW-0813">Transport</keyword>
<evidence type="ECO:0000313" key="8">
    <source>
        <dbReference type="EMBL" id="MCP9763486.1"/>
    </source>
</evidence>
<keyword evidence="7" id="KW-0653">Protein transport</keyword>
<dbReference type="GO" id="GO:0022857">
    <property type="term" value="F:transmembrane transporter activity"/>
    <property type="evidence" value="ECO:0007669"/>
    <property type="project" value="InterPro"/>
</dbReference>
<evidence type="ECO:0000256" key="2">
    <source>
        <dbReference type="ARBA" id="ARBA00005811"/>
    </source>
</evidence>
<accession>A0AAE3H3X6</accession>